<dbReference type="GO" id="GO:0005524">
    <property type="term" value="F:ATP binding"/>
    <property type="evidence" value="ECO:0007669"/>
    <property type="project" value="UniProtKB-KW"/>
</dbReference>
<organism evidence="5 6">
    <name type="scientific">Propionimicrobium lymphophilum ACS-093-V-SCH5</name>
    <dbReference type="NCBI Taxonomy" id="883161"/>
    <lineage>
        <taxon>Bacteria</taxon>
        <taxon>Bacillati</taxon>
        <taxon>Actinomycetota</taxon>
        <taxon>Actinomycetes</taxon>
        <taxon>Propionibacteriales</taxon>
        <taxon>Propionibacteriaceae</taxon>
        <taxon>Propionimicrobium</taxon>
    </lineage>
</organism>
<dbReference type="PANTHER" id="PTHR42794:SF2">
    <property type="entry name" value="ABC TRANSPORTER ATP-BINDING PROTEIN"/>
    <property type="match status" value="1"/>
</dbReference>
<keyword evidence="3" id="KW-0067">ATP-binding</keyword>
<dbReference type="HOGENOM" id="CLU_000604_1_11_11"/>
<keyword evidence="1" id="KW-0813">Transport</keyword>
<evidence type="ECO:0000313" key="5">
    <source>
        <dbReference type="EMBL" id="EPD32629.1"/>
    </source>
</evidence>
<dbReference type="InterPro" id="IPR003593">
    <property type="entry name" value="AAA+_ATPase"/>
</dbReference>
<gene>
    <name evidence="5" type="ORF">HMPREF9306_01328</name>
</gene>
<feature type="domain" description="ABC transporter" evidence="4">
    <location>
        <begin position="3"/>
        <end position="235"/>
    </location>
</feature>
<reference evidence="5 6" key="1">
    <citation type="submission" date="2013-04" db="EMBL/GenBank/DDBJ databases">
        <title>The Genome Sequence of Propionimicrobium lymphophilum ACS-093-V-SCH5.</title>
        <authorList>
            <consortium name="The Broad Institute Genomics Platform"/>
            <person name="Earl A."/>
            <person name="Ward D."/>
            <person name="Feldgarden M."/>
            <person name="Gevers D."/>
            <person name="Saerens B."/>
            <person name="Vaneechoutte M."/>
            <person name="Walker B."/>
            <person name="Young S."/>
            <person name="Zeng Q."/>
            <person name="Gargeya S."/>
            <person name="Fitzgerald M."/>
            <person name="Haas B."/>
            <person name="Abouelleil A."/>
            <person name="Allen A.W."/>
            <person name="Alvarado L."/>
            <person name="Arachchi H.M."/>
            <person name="Berlin A.M."/>
            <person name="Chapman S.B."/>
            <person name="Gainer-Dewar J."/>
            <person name="Goldberg J."/>
            <person name="Griggs A."/>
            <person name="Gujja S."/>
            <person name="Hansen M."/>
            <person name="Howarth C."/>
            <person name="Imamovic A."/>
            <person name="Ireland A."/>
            <person name="Larimer J."/>
            <person name="McCowan C."/>
            <person name="Murphy C."/>
            <person name="Pearson M."/>
            <person name="Poon T.W."/>
            <person name="Priest M."/>
            <person name="Roberts A."/>
            <person name="Saif S."/>
            <person name="Shea T."/>
            <person name="Sisk P."/>
            <person name="Sykes S."/>
            <person name="Wortman J."/>
            <person name="Nusbaum C."/>
            <person name="Birren B."/>
        </authorList>
    </citation>
    <scope>NUCLEOTIDE SEQUENCE [LARGE SCALE GENOMIC DNA]</scope>
    <source>
        <strain evidence="5 6">ACS-093-V-SCH5</strain>
    </source>
</reference>
<dbReference type="Proteomes" id="UP000014417">
    <property type="component" value="Unassembled WGS sequence"/>
</dbReference>
<evidence type="ECO:0000256" key="2">
    <source>
        <dbReference type="ARBA" id="ARBA00022741"/>
    </source>
</evidence>
<dbReference type="Gene3D" id="3.40.50.300">
    <property type="entry name" value="P-loop containing nucleotide triphosphate hydrolases"/>
    <property type="match status" value="1"/>
</dbReference>
<dbReference type="FunFam" id="3.40.50.300:FF:000134">
    <property type="entry name" value="Iron-enterobactin ABC transporter ATP-binding protein"/>
    <property type="match status" value="1"/>
</dbReference>
<accession>S2WXZ1</accession>
<dbReference type="InterPro" id="IPR003439">
    <property type="entry name" value="ABC_transporter-like_ATP-bd"/>
</dbReference>
<sequence>MDVSANQVEITLGGNKILHGTSIDARSNEFVGVLGPNGSGKSTLLKCIYRTLKPDAGWIDLSGEPISKMSYKESAQKLAVLAQHNSYSFDFTVKDIVLMGREPYKHALQSDNAEDMRIVDEALAAVEMSDFSTRSFSTLSGGERQRVILARALAQQTDCLILDEPTNHLDIKYQLQLMDMIKTSGRTVVAAIHDLNVAAMYCDRIFLLSNGRVEMSGTPEQVITPQIIKKVFEVDAEVYKDETGTVRVIFHSNSTRA</sequence>
<dbReference type="PANTHER" id="PTHR42794">
    <property type="entry name" value="HEMIN IMPORT ATP-BINDING PROTEIN HMUV"/>
    <property type="match status" value="1"/>
</dbReference>
<dbReference type="SMART" id="SM00382">
    <property type="entry name" value="AAA"/>
    <property type="match status" value="1"/>
</dbReference>
<comment type="caution">
    <text evidence="5">The sequence shown here is derived from an EMBL/GenBank/DDBJ whole genome shotgun (WGS) entry which is preliminary data.</text>
</comment>
<dbReference type="AlphaFoldDB" id="S2WXZ1"/>
<dbReference type="PATRIC" id="fig|883161.3.peg.1322"/>
<name>S2WXZ1_9ACTN</name>
<evidence type="ECO:0000256" key="3">
    <source>
        <dbReference type="ARBA" id="ARBA00022840"/>
    </source>
</evidence>
<dbReference type="OrthoDB" id="5296765at2"/>
<dbReference type="Pfam" id="PF00005">
    <property type="entry name" value="ABC_tran"/>
    <property type="match status" value="1"/>
</dbReference>
<proteinExistence type="predicted"/>
<evidence type="ECO:0000313" key="6">
    <source>
        <dbReference type="Proteomes" id="UP000014417"/>
    </source>
</evidence>
<dbReference type="STRING" id="883161.HMPREF9306_01328"/>
<dbReference type="GO" id="GO:0016887">
    <property type="term" value="F:ATP hydrolysis activity"/>
    <property type="evidence" value="ECO:0007669"/>
    <property type="project" value="InterPro"/>
</dbReference>
<evidence type="ECO:0000259" key="4">
    <source>
        <dbReference type="PROSITE" id="PS50893"/>
    </source>
</evidence>
<dbReference type="SUPFAM" id="SSF52540">
    <property type="entry name" value="P-loop containing nucleoside triphosphate hydrolases"/>
    <property type="match status" value="1"/>
</dbReference>
<protein>
    <recommendedName>
        <fullName evidence="4">ABC transporter domain-containing protein</fullName>
    </recommendedName>
</protein>
<keyword evidence="6" id="KW-1185">Reference proteome</keyword>
<dbReference type="InterPro" id="IPR027417">
    <property type="entry name" value="P-loop_NTPase"/>
</dbReference>
<evidence type="ECO:0000256" key="1">
    <source>
        <dbReference type="ARBA" id="ARBA00022448"/>
    </source>
</evidence>
<dbReference type="PROSITE" id="PS50893">
    <property type="entry name" value="ABC_TRANSPORTER_2"/>
    <property type="match status" value="1"/>
</dbReference>
<dbReference type="CDD" id="cd03214">
    <property type="entry name" value="ABC_Iron-Siderophores_B12_Hemin"/>
    <property type="match status" value="1"/>
</dbReference>
<dbReference type="PROSITE" id="PS00211">
    <property type="entry name" value="ABC_TRANSPORTER_1"/>
    <property type="match status" value="1"/>
</dbReference>
<dbReference type="EMBL" id="AGZR01000008">
    <property type="protein sequence ID" value="EPD32629.1"/>
    <property type="molecule type" value="Genomic_DNA"/>
</dbReference>
<keyword evidence="2" id="KW-0547">Nucleotide-binding</keyword>
<dbReference type="RefSeq" id="WP_016456156.1">
    <property type="nucleotide sequence ID" value="NZ_KE150269.1"/>
</dbReference>
<dbReference type="InterPro" id="IPR017871">
    <property type="entry name" value="ABC_transporter-like_CS"/>
</dbReference>